<keyword evidence="1" id="KW-0472">Membrane</keyword>
<name>A0A5E4QPP1_9NEOP</name>
<dbReference type="EMBL" id="FZQP02004433">
    <property type="protein sequence ID" value="VVC99926.1"/>
    <property type="molecule type" value="Genomic_DNA"/>
</dbReference>
<keyword evidence="3" id="KW-1185">Reference proteome</keyword>
<keyword evidence="1" id="KW-1133">Transmembrane helix</keyword>
<dbReference type="Proteomes" id="UP000324832">
    <property type="component" value="Unassembled WGS sequence"/>
</dbReference>
<gene>
    <name evidence="2" type="ORF">LSINAPIS_LOCUS10687</name>
</gene>
<organism evidence="2 3">
    <name type="scientific">Leptidea sinapis</name>
    <dbReference type="NCBI Taxonomy" id="189913"/>
    <lineage>
        <taxon>Eukaryota</taxon>
        <taxon>Metazoa</taxon>
        <taxon>Ecdysozoa</taxon>
        <taxon>Arthropoda</taxon>
        <taxon>Hexapoda</taxon>
        <taxon>Insecta</taxon>
        <taxon>Pterygota</taxon>
        <taxon>Neoptera</taxon>
        <taxon>Endopterygota</taxon>
        <taxon>Lepidoptera</taxon>
        <taxon>Glossata</taxon>
        <taxon>Ditrysia</taxon>
        <taxon>Papilionoidea</taxon>
        <taxon>Pieridae</taxon>
        <taxon>Dismorphiinae</taxon>
        <taxon>Leptidea</taxon>
    </lineage>
</organism>
<reference evidence="2 3" key="1">
    <citation type="submission" date="2017-07" db="EMBL/GenBank/DDBJ databases">
        <authorList>
            <person name="Talla V."/>
            <person name="Backstrom N."/>
        </authorList>
    </citation>
    <scope>NUCLEOTIDE SEQUENCE [LARGE SCALE GENOMIC DNA]</scope>
</reference>
<keyword evidence="1" id="KW-0812">Transmembrane</keyword>
<accession>A0A5E4QPP1</accession>
<evidence type="ECO:0000256" key="1">
    <source>
        <dbReference type="SAM" id="Phobius"/>
    </source>
</evidence>
<dbReference type="AlphaFoldDB" id="A0A5E4QPP1"/>
<protein>
    <submittedName>
        <fullName evidence="2">Uncharacterized protein</fullName>
    </submittedName>
</protein>
<proteinExistence type="predicted"/>
<evidence type="ECO:0000313" key="3">
    <source>
        <dbReference type="Proteomes" id="UP000324832"/>
    </source>
</evidence>
<sequence>MNDEEGKCEMIFKPVVLLVPGKSAPKQSERIILVTAFVTPVWSVLSILIVPAQPVLCLVPCLSACLHHSGGHLVDATHRRRKTFATMLAEIKCFSINKILSTCYALRVYEIILNDKLNEFV</sequence>
<feature type="transmembrane region" description="Helical" evidence="1">
    <location>
        <begin position="31"/>
        <end position="52"/>
    </location>
</feature>
<evidence type="ECO:0000313" key="2">
    <source>
        <dbReference type="EMBL" id="VVC99926.1"/>
    </source>
</evidence>